<proteinExistence type="predicted"/>
<accession>A0A502M2V7</accession>
<feature type="coiled-coil region" evidence="1">
    <location>
        <begin position="96"/>
        <end position="297"/>
    </location>
</feature>
<evidence type="ECO:0000313" key="2">
    <source>
        <dbReference type="EMBL" id="TPI02958.1"/>
    </source>
</evidence>
<gene>
    <name evidence="2" type="ORF">FJM01_00195</name>
</gene>
<reference evidence="2 3" key="1">
    <citation type="submission" date="2019-06" db="EMBL/GenBank/DDBJ databases">
        <title>A comparative genomics study of ostrich specific Mycoplasmas.</title>
        <authorList>
            <person name="Botes A."/>
            <person name="Nel T."/>
        </authorList>
    </citation>
    <scope>NUCLEOTIDE SEQUENCE [LARGE SCALE GENOMIC DNA]</scope>
    <source>
        <strain evidence="2 3">Ms01</strain>
    </source>
</reference>
<evidence type="ECO:0000256" key="1">
    <source>
        <dbReference type="SAM" id="Coils"/>
    </source>
</evidence>
<name>A0A502M2V7_9MOLU</name>
<dbReference type="AlphaFoldDB" id="A0A502M2V7"/>
<sequence>MDSQTNELDSNIKKISDILDASKQEGELVGDLRNQINALLARAAKVEGKTKTNAIGQELAAAKNNARDLNSKTSAELKAIKDRLEPATVNAENDARQNYREKINNILADNKKIKENLKLAGLNSQLDELNRAISSNNRILGNNNIDDLVAEENNLKTAFKKAEDALLAKLRQDLKTKADAQSNLINELTNVDTAVKNAFVSVVNAAKQNSNDDINTLKTKMVNLDNAIELANSKKALKDAIKAAEALKGKMQNILGLSSEMNALNQKIVEAKAKLVSENNNQKIVDLTNKLKQMTQDTQAKYDEHAALVRETETLKNSAKQFSTTNLTNPDFYGVIKKDLENELVGDLNSMTISDLKVKKASITSKKSEVEAKYNEINPKISAYQNAKQKADNYHALVRDLEASKNPYEAEITNKASEKFEAFKKDNDPSKLQEVINIYNKAEGKYDSLIAEQKSLLEAQLSKFAAKSSDANLYTNKNAVDNTHKIKNKPVPIDPTAQTDFRRLSEEFSDQTNRRPANVLYNKNNTKTKTLKTIELANLLNEKKQLFETYETRKRNILESNFDRASTFTGYEKAKKALFDKLYEHRNDVQLYSIEQEVLKTLKQYENLTENTQDSQLVAAKNALDGARNKIELNEIHWQTKRDQYSNELGDPNSSTFEKYFYDFKSEFDNWYPKAKANGGFDRYPDVMRENLDRIQRWILPLIKELTKENKSIFSLKMAVDMKRLIVDYYKDWKAFGSNWDGNYLRRTFAENAKNDEKTRFINYLKNIYRTEGQYDRWWTDAARLDYAAGPDRAPRFNEIRYKYDSIGYPFWYATSASPYQITEVWYYDGYSFIMKKLLRILAGTFDWLKGTWRPAESMANRYKSSSYNYVNQSDRRTFSLIFTQYLDNEKTILRKDALEILWNSFNKYQKAW</sequence>
<dbReference type="EMBL" id="VFSY01000003">
    <property type="protein sequence ID" value="TPI02958.1"/>
    <property type="molecule type" value="Genomic_DNA"/>
</dbReference>
<dbReference type="RefSeq" id="WP_140700856.1">
    <property type="nucleotide sequence ID" value="NZ_VFSY01000003.1"/>
</dbReference>
<comment type="caution">
    <text evidence="2">The sequence shown here is derived from an EMBL/GenBank/DDBJ whole genome shotgun (WGS) entry which is preliminary data.</text>
</comment>
<protein>
    <submittedName>
        <fullName evidence="2">Uncharacterized protein</fullName>
    </submittedName>
</protein>
<evidence type="ECO:0000313" key="3">
    <source>
        <dbReference type="Proteomes" id="UP000317904"/>
    </source>
</evidence>
<dbReference type="Proteomes" id="UP000317904">
    <property type="component" value="Unassembled WGS sequence"/>
</dbReference>
<organism evidence="2 3">
    <name type="scientific">Mycoplasma struthionis</name>
    <dbReference type="NCBI Taxonomy" id="538220"/>
    <lineage>
        <taxon>Bacteria</taxon>
        <taxon>Bacillati</taxon>
        <taxon>Mycoplasmatota</taxon>
        <taxon>Mollicutes</taxon>
        <taxon>Mycoplasmataceae</taxon>
        <taxon>Mycoplasma</taxon>
    </lineage>
</organism>
<keyword evidence="1" id="KW-0175">Coiled coil</keyword>